<dbReference type="EMBL" id="PVUE01000010">
    <property type="protein sequence ID" value="PRZ41324.1"/>
    <property type="molecule type" value="Genomic_DNA"/>
</dbReference>
<organism evidence="4 5">
    <name type="scientific">Antricoccus suffuscus</name>
    <dbReference type="NCBI Taxonomy" id="1629062"/>
    <lineage>
        <taxon>Bacteria</taxon>
        <taxon>Bacillati</taxon>
        <taxon>Actinomycetota</taxon>
        <taxon>Actinomycetes</taxon>
        <taxon>Geodermatophilales</taxon>
        <taxon>Antricoccaceae</taxon>
        <taxon>Antricoccus</taxon>
    </lineage>
</organism>
<dbReference type="GO" id="GO:0003700">
    <property type="term" value="F:DNA-binding transcription factor activity"/>
    <property type="evidence" value="ECO:0007669"/>
    <property type="project" value="TreeGrafter"/>
</dbReference>
<dbReference type="Pfam" id="PF17932">
    <property type="entry name" value="TetR_C_24"/>
    <property type="match status" value="1"/>
</dbReference>
<dbReference type="Proteomes" id="UP000237752">
    <property type="component" value="Unassembled WGS sequence"/>
</dbReference>
<dbReference type="PANTHER" id="PTHR30055">
    <property type="entry name" value="HTH-TYPE TRANSCRIPTIONAL REGULATOR RUTR"/>
    <property type="match status" value="1"/>
</dbReference>
<dbReference type="GO" id="GO:0000976">
    <property type="term" value="F:transcription cis-regulatory region binding"/>
    <property type="evidence" value="ECO:0007669"/>
    <property type="project" value="TreeGrafter"/>
</dbReference>
<comment type="caution">
    <text evidence="4">The sequence shown here is derived from an EMBL/GenBank/DDBJ whole genome shotgun (WGS) entry which is preliminary data.</text>
</comment>
<evidence type="ECO:0000256" key="2">
    <source>
        <dbReference type="PROSITE-ProRule" id="PRU00335"/>
    </source>
</evidence>
<dbReference type="InterPro" id="IPR036271">
    <property type="entry name" value="Tet_transcr_reg_TetR-rel_C_sf"/>
</dbReference>
<gene>
    <name evidence="4" type="ORF">CLV47_11051</name>
</gene>
<dbReference type="PROSITE" id="PS01081">
    <property type="entry name" value="HTH_TETR_1"/>
    <property type="match status" value="1"/>
</dbReference>
<dbReference type="AlphaFoldDB" id="A0A2T0ZYF6"/>
<dbReference type="InterPro" id="IPR041490">
    <property type="entry name" value="KstR2_TetR_C"/>
</dbReference>
<keyword evidence="1 2" id="KW-0238">DNA-binding</keyword>
<evidence type="ECO:0000256" key="1">
    <source>
        <dbReference type="ARBA" id="ARBA00023125"/>
    </source>
</evidence>
<dbReference type="PRINTS" id="PR00455">
    <property type="entry name" value="HTHTETR"/>
</dbReference>
<dbReference type="PROSITE" id="PS50977">
    <property type="entry name" value="HTH_TETR_2"/>
    <property type="match status" value="1"/>
</dbReference>
<dbReference type="SUPFAM" id="SSF48498">
    <property type="entry name" value="Tetracyclin repressor-like, C-terminal domain"/>
    <property type="match status" value="1"/>
</dbReference>
<dbReference type="Pfam" id="PF00440">
    <property type="entry name" value="TetR_N"/>
    <property type="match status" value="1"/>
</dbReference>
<dbReference type="InterPro" id="IPR009057">
    <property type="entry name" value="Homeodomain-like_sf"/>
</dbReference>
<evidence type="ECO:0000313" key="5">
    <source>
        <dbReference type="Proteomes" id="UP000237752"/>
    </source>
</evidence>
<evidence type="ECO:0000259" key="3">
    <source>
        <dbReference type="PROSITE" id="PS50977"/>
    </source>
</evidence>
<evidence type="ECO:0000313" key="4">
    <source>
        <dbReference type="EMBL" id="PRZ41324.1"/>
    </source>
</evidence>
<proteinExistence type="predicted"/>
<dbReference type="SUPFAM" id="SSF46689">
    <property type="entry name" value="Homeodomain-like"/>
    <property type="match status" value="1"/>
</dbReference>
<feature type="DNA-binding region" description="H-T-H motif" evidence="2">
    <location>
        <begin position="39"/>
        <end position="58"/>
    </location>
</feature>
<dbReference type="InterPro" id="IPR050109">
    <property type="entry name" value="HTH-type_TetR-like_transc_reg"/>
</dbReference>
<dbReference type="RefSeq" id="WP_202862556.1">
    <property type="nucleotide sequence ID" value="NZ_PVUE01000010.1"/>
</dbReference>
<dbReference type="InterPro" id="IPR001647">
    <property type="entry name" value="HTH_TetR"/>
</dbReference>
<keyword evidence="5" id="KW-1185">Reference proteome</keyword>
<reference evidence="4 5" key="1">
    <citation type="submission" date="2018-03" db="EMBL/GenBank/DDBJ databases">
        <title>Genomic Encyclopedia of Archaeal and Bacterial Type Strains, Phase II (KMG-II): from individual species to whole genera.</title>
        <authorList>
            <person name="Goeker M."/>
        </authorList>
    </citation>
    <scope>NUCLEOTIDE SEQUENCE [LARGE SCALE GENOMIC DNA]</scope>
    <source>
        <strain evidence="4 5">DSM 100065</strain>
    </source>
</reference>
<dbReference type="Gene3D" id="1.10.357.10">
    <property type="entry name" value="Tetracycline Repressor, domain 2"/>
    <property type="match status" value="1"/>
</dbReference>
<name>A0A2T0ZYF6_9ACTN</name>
<feature type="domain" description="HTH tetR-type" evidence="3">
    <location>
        <begin position="16"/>
        <end position="76"/>
    </location>
</feature>
<accession>A0A2T0ZYF6</accession>
<sequence>MPPKLRTTTLLLPDDEPTAAAILSAAVQVIGTRGYHGTSVRDIALAAGVSPGSLYNHFSSKQDLLVTIMNRAMDGLITATEEALFEAPNDPVARLMAVIRVHVGSHAMGTRESQIGNSELRSLSPAALALTVSKRDTQQRMFNRVVQDGVAKGVFHTKDPHEAARFISSACTAVAMWFRSDGPDSVDEVIERYQRVALDAVGYGK</sequence>
<protein>
    <submittedName>
        <fullName evidence="4">TetR family transcriptional regulator</fullName>
    </submittedName>
</protein>
<dbReference type="InterPro" id="IPR023772">
    <property type="entry name" value="DNA-bd_HTH_TetR-type_CS"/>
</dbReference>
<dbReference type="PANTHER" id="PTHR30055:SF237">
    <property type="entry name" value="TRANSCRIPTIONAL REPRESSOR MCE3R"/>
    <property type="match status" value="1"/>
</dbReference>